<comment type="similarity">
    <text evidence="2">Belongs to the pseudouridine synthase RluA family.</text>
</comment>
<keyword evidence="4" id="KW-0413">Isomerase</keyword>
<accession>A0AAD5YT60</accession>
<evidence type="ECO:0000256" key="5">
    <source>
        <dbReference type="ARBA" id="ARBA00036927"/>
    </source>
</evidence>
<evidence type="ECO:0000256" key="8">
    <source>
        <dbReference type="ARBA" id="ARBA00040626"/>
    </source>
</evidence>
<comment type="caution">
    <text evidence="13">The sequence shown here is derived from an EMBL/GenBank/DDBJ whole genome shotgun (WGS) entry which is preliminary data.</text>
</comment>
<dbReference type="SUPFAM" id="SSF55120">
    <property type="entry name" value="Pseudouridine synthase"/>
    <property type="match status" value="1"/>
</dbReference>
<dbReference type="PANTHER" id="PTHR21600:SF81">
    <property type="entry name" value="21S RRNA PSEUDOURIDINE(2819) SYNTHASE"/>
    <property type="match status" value="1"/>
</dbReference>
<dbReference type="PROSITE" id="PS01129">
    <property type="entry name" value="PSI_RLU"/>
    <property type="match status" value="1"/>
</dbReference>
<protein>
    <recommendedName>
        <fullName evidence="8">21S rRNA pseudouridine(2819) synthase</fullName>
        <ecNumber evidence="7">5.4.99.43</ecNumber>
    </recommendedName>
    <alternativeName>
        <fullName evidence="10">Pseudouridine synthase 5</fullName>
    </alternativeName>
    <alternativeName>
        <fullName evidence="9">Pseudouridylate synthase PUS5</fullName>
    </alternativeName>
    <alternativeName>
        <fullName evidence="11">Uracil hydrolyase PUS5</fullName>
    </alternativeName>
</protein>
<dbReference type="Gene3D" id="3.30.2350.10">
    <property type="entry name" value="Pseudouridine synthase"/>
    <property type="match status" value="1"/>
</dbReference>
<dbReference type="InterPro" id="IPR050188">
    <property type="entry name" value="RluA_PseudoU_synthase"/>
</dbReference>
<dbReference type="InterPro" id="IPR006145">
    <property type="entry name" value="PsdUridine_synth_RsuA/RluA"/>
</dbReference>
<evidence type="ECO:0000256" key="10">
    <source>
        <dbReference type="ARBA" id="ARBA00041978"/>
    </source>
</evidence>
<evidence type="ECO:0000259" key="12">
    <source>
        <dbReference type="Pfam" id="PF00849"/>
    </source>
</evidence>
<evidence type="ECO:0000256" key="1">
    <source>
        <dbReference type="ARBA" id="ARBA00004173"/>
    </source>
</evidence>
<organism evidence="13 14">
    <name type="scientific">Leucocoprinus birnbaumii</name>
    <dbReference type="NCBI Taxonomy" id="56174"/>
    <lineage>
        <taxon>Eukaryota</taxon>
        <taxon>Fungi</taxon>
        <taxon>Dikarya</taxon>
        <taxon>Basidiomycota</taxon>
        <taxon>Agaricomycotina</taxon>
        <taxon>Agaricomycetes</taxon>
        <taxon>Agaricomycetidae</taxon>
        <taxon>Agaricales</taxon>
        <taxon>Agaricineae</taxon>
        <taxon>Agaricaceae</taxon>
        <taxon>Leucocoprinus</taxon>
    </lineage>
</organism>
<dbReference type="GO" id="GO:0000455">
    <property type="term" value="P:enzyme-directed rRNA pseudouridine synthesis"/>
    <property type="evidence" value="ECO:0007669"/>
    <property type="project" value="TreeGrafter"/>
</dbReference>
<dbReference type="AlphaFoldDB" id="A0AAD5YT60"/>
<dbReference type="InterPro" id="IPR006224">
    <property type="entry name" value="PsdUridine_synth_RluA-like_CS"/>
</dbReference>
<dbReference type="Pfam" id="PF00849">
    <property type="entry name" value="PseudoU_synth_2"/>
    <property type="match status" value="1"/>
</dbReference>
<dbReference type="EMBL" id="JANIEX010000795">
    <property type="protein sequence ID" value="KAJ3563105.1"/>
    <property type="molecule type" value="Genomic_DNA"/>
</dbReference>
<evidence type="ECO:0000256" key="9">
    <source>
        <dbReference type="ARBA" id="ARBA00041561"/>
    </source>
</evidence>
<evidence type="ECO:0000256" key="3">
    <source>
        <dbReference type="ARBA" id="ARBA00023128"/>
    </source>
</evidence>
<proteinExistence type="inferred from homology"/>
<comment type="catalytic activity">
    <reaction evidence="5">
        <text>uridine(2819) in 21S rRNA = pseudouridine(2819) in 21S rRNA</text>
        <dbReference type="Rhea" id="RHEA:42556"/>
        <dbReference type="Rhea" id="RHEA-COMP:10113"/>
        <dbReference type="Rhea" id="RHEA-COMP:10114"/>
        <dbReference type="ChEBI" id="CHEBI:65314"/>
        <dbReference type="ChEBI" id="CHEBI:65315"/>
        <dbReference type="EC" id="5.4.99.43"/>
    </reaction>
</comment>
<comment type="subcellular location">
    <subcellularLocation>
        <location evidence="1">Mitochondrion</location>
    </subcellularLocation>
</comment>
<evidence type="ECO:0000256" key="11">
    <source>
        <dbReference type="ARBA" id="ARBA00042700"/>
    </source>
</evidence>
<keyword evidence="3" id="KW-0496">Mitochondrion</keyword>
<dbReference type="PANTHER" id="PTHR21600">
    <property type="entry name" value="MITOCHONDRIAL RNA PSEUDOURIDINE SYNTHASE"/>
    <property type="match status" value="1"/>
</dbReference>
<dbReference type="GO" id="GO:0160143">
    <property type="term" value="F:21S rRNA pseudouridine(2819) synthase activity"/>
    <property type="evidence" value="ECO:0007669"/>
    <property type="project" value="UniProtKB-EC"/>
</dbReference>
<dbReference type="CDD" id="cd02869">
    <property type="entry name" value="PseudoU_synth_RluA_like"/>
    <property type="match status" value="1"/>
</dbReference>
<evidence type="ECO:0000256" key="4">
    <source>
        <dbReference type="ARBA" id="ARBA00023235"/>
    </source>
</evidence>
<dbReference type="Proteomes" id="UP001213000">
    <property type="component" value="Unassembled WGS sequence"/>
</dbReference>
<evidence type="ECO:0000256" key="7">
    <source>
        <dbReference type="ARBA" id="ARBA00038947"/>
    </source>
</evidence>
<evidence type="ECO:0000256" key="6">
    <source>
        <dbReference type="ARBA" id="ARBA00037513"/>
    </source>
</evidence>
<keyword evidence="14" id="KW-1185">Reference proteome</keyword>
<evidence type="ECO:0000256" key="2">
    <source>
        <dbReference type="ARBA" id="ARBA00010876"/>
    </source>
</evidence>
<dbReference type="EC" id="5.4.99.43" evidence="7"/>
<dbReference type="GO" id="GO:0003723">
    <property type="term" value="F:RNA binding"/>
    <property type="evidence" value="ECO:0007669"/>
    <property type="project" value="InterPro"/>
</dbReference>
<reference evidence="13" key="1">
    <citation type="submission" date="2022-07" db="EMBL/GenBank/DDBJ databases">
        <title>Genome Sequence of Leucocoprinus birnbaumii.</title>
        <authorList>
            <person name="Buettner E."/>
        </authorList>
    </citation>
    <scope>NUCLEOTIDE SEQUENCE</scope>
    <source>
        <strain evidence="13">VT141</strain>
    </source>
</reference>
<evidence type="ECO:0000313" key="13">
    <source>
        <dbReference type="EMBL" id="KAJ3563105.1"/>
    </source>
</evidence>
<sequence>MPPKPRKIVSIKQARVAMEKCLLYYDRGVFVVNKPKDMVCQMSYSTSAKYQAFNILCKGIQHRLEMRHPPNSVHRLDKDTTGALLLAASPMWASKLQQQFQDGSIKKTYLALVHGGPEKFRNSSGVIETGLSEVDGRVRLDPLGKETKTEWEVLGSSPRVPLTLLRLKLLTGHKHQLRTHLAKCLNTPILGDPLYAKDVQGPEIEITRQIVAARKTMFLHASEISFMRWTKFSPRKKFELTIRAPVPTKFDVVVRDTKIPVDRQLLKQGRIFVNGEPWQEPDYVFHESEKCWISPKLLPQEEPPAQEESLISDAGSVVVRQLIVSHEEL</sequence>
<dbReference type="InterPro" id="IPR020103">
    <property type="entry name" value="PsdUridine_synth_cat_dom_sf"/>
</dbReference>
<name>A0AAD5YT60_9AGAR</name>
<comment type="function">
    <text evidence="6">Pseudouridylate synthase responsible for the pseudouridine-2819 formation in mitochondrial 21S rRNA. May modulate the efficiency or the fidelity of the mitochondrial translation machinery.</text>
</comment>
<feature type="domain" description="Pseudouridine synthase RsuA/RluA-like" evidence="12">
    <location>
        <begin position="29"/>
        <end position="183"/>
    </location>
</feature>
<gene>
    <name evidence="13" type="ORF">NP233_g9159</name>
</gene>
<dbReference type="GO" id="GO:0005739">
    <property type="term" value="C:mitochondrion"/>
    <property type="evidence" value="ECO:0007669"/>
    <property type="project" value="UniProtKB-SubCell"/>
</dbReference>
<evidence type="ECO:0000313" key="14">
    <source>
        <dbReference type="Proteomes" id="UP001213000"/>
    </source>
</evidence>